<gene>
    <name evidence="2" type="ORF">AAEO50_17715</name>
</gene>
<accession>A0ABU9KDD0</accession>
<evidence type="ECO:0000256" key="1">
    <source>
        <dbReference type="SAM" id="Phobius"/>
    </source>
</evidence>
<protein>
    <submittedName>
        <fullName evidence="2">DUF2254 domain-containing protein</fullName>
    </submittedName>
</protein>
<keyword evidence="1" id="KW-0812">Transmembrane</keyword>
<evidence type="ECO:0000313" key="2">
    <source>
        <dbReference type="EMBL" id="MEL3974125.1"/>
    </source>
</evidence>
<evidence type="ECO:0000313" key="3">
    <source>
        <dbReference type="Proteomes" id="UP001389717"/>
    </source>
</evidence>
<keyword evidence="3" id="KW-1185">Reference proteome</keyword>
<name>A0ABU9KDD0_9BACI</name>
<sequence>MQLNVHILKKAQKSFWFVPLIFSLISLVLAVATFSFDWWLSKHDYPLLPKVLFANFDLSTMIISTIASSIMTMTTITFSTIMVVLTTFLSQYSPRTLQNFINDRPTQRVLAIFVAGVVYCITLLILLKDESGQKLFISAAFAALVAIICLFVFVYFVHHVSNWVKVSKLIHNITIKTNNKIENSPLYRKKDKLESQSGIDPISFEDTKPRYVYSQESGYLQHIEIEGLLNKAISDDCIVRMIKTPGEYLLEGTSAMTIWSVHEEIKPEEYINYIILGPDKEPIEDIDLGIRKLVEIALRAISPAINDPNTAKNCIEEIGIILSKLARHKLPGSYITDKEDHIRIVLEQPTFVDYLYNSFYQLRHYGKHDISVTSEILRSLRMIAENNKEDVKGMIWTFKDYILEGIEYESLQNLDMQYLMQHLDQLAASCDKRDWDRDEVRNSYFPEKYKTSAALKEKTNKSPSH</sequence>
<keyword evidence="1" id="KW-0472">Membrane</keyword>
<feature type="transmembrane region" description="Helical" evidence="1">
    <location>
        <begin position="60"/>
        <end position="89"/>
    </location>
</feature>
<keyword evidence="1" id="KW-1133">Transmembrane helix</keyword>
<organism evidence="2 3">
    <name type="scientific">Rossellomorea oryzaecorticis</name>
    <dbReference type="NCBI Taxonomy" id="1396505"/>
    <lineage>
        <taxon>Bacteria</taxon>
        <taxon>Bacillati</taxon>
        <taxon>Bacillota</taxon>
        <taxon>Bacilli</taxon>
        <taxon>Bacillales</taxon>
        <taxon>Bacillaceae</taxon>
        <taxon>Rossellomorea</taxon>
    </lineage>
</organism>
<dbReference type="EMBL" id="JBBYAF010000043">
    <property type="protein sequence ID" value="MEL3974125.1"/>
    <property type="molecule type" value="Genomic_DNA"/>
</dbReference>
<feature type="transmembrane region" description="Helical" evidence="1">
    <location>
        <begin position="139"/>
        <end position="158"/>
    </location>
</feature>
<dbReference type="RefSeq" id="WP_341985642.1">
    <property type="nucleotide sequence ID" value="NZ_JBBYAF010000043.1"/>
</dbReference>
<dbReference type="Pfam" id="PF10011">
    <property type="entry name" value="DUF2254"/>
    <property type="match status" value="1"/>
</dbReference>
<feature type="transmembrane region" description="Helical" evidence="1">
    <location>
        <begin position="109"/>
        <end position="127"/>
    </location>
</feature>
<proteinExistence type="predicted"/>
<reference evidence="2 3" key="1">
    <citation type="submission" date="2024-04" db="EMBL/GenBank/DDBJ databases">
        <title>Bacillus oryzaecorticis sp. nov., a moderately halophilic bacterium isolated from rice husks.</title>
        <authorList>
            <person name="Zhu H.-S."/>
        </authorList>
    </citation>
    <scope>NUCLEOTIDE SEQUENCE [LARGE SCALE GENOMIC DNA]</scope>
    <source>
        <strain evidence="2 3">ZC255</strain>
    </source>
</reference>
<dbReference type="InterPro" id="IPR018723">
    <property type="entry name" value="DUF2254_membrane"/>
</dbReference>
<feature type="transmembrane region" description="Helical" evidence="1">
    <location>
        <begin position="15"/>
        <end position="40"/>
    </location>
</feature>
<comment type="caution">
    <text evidence="2">The sequence shown here is derived from an EMBL/GenBank/DDBJ whole genome shotgun (WGS) entry which is preliminary data.</text>
</comment>
<dbReference type="Proteomes" id="UP001389717">
    <property type="component" value="Unassembled WGS sequence"/>
</dbReference>